<protein>
    <submittedName>
        <fullName evidence="2">BgTH12-00536</fullName>
    </submittedName>
</protein>
<gene>
    <name evidence="2" type="ORF">BGTH12_LOCUS6395</name>
</gene>
<organism evidence="2 3">
    <name type="scientific">Blumeria graminis f. sp. triticale</name>
    <dbReference type="NCBI Taxonomy" id="1689686"/>
    <lineage>
        <taxon>Eukaryota</taxon>
        <taxon>Fungi</taxon>
        <taxon>Dikarya</taxon>
        <taxon>Ascomycota</taxon>
        <taxon>Pezizomycotina</taxon>
        <taxon>Leotiomycetes</taxon>
        <taxon>Erysiphales</taxon>
        <taxon>Erysiphaceae</taxon>
        <taxon>Blumeria</taxon>
    </lineage>
</organism>
<evidence type="ECO:0000256" key="1">
    <source>
        <dbReference type="SAM" id="MobiDB-lite"/>
    </source>
</evidence>
<feature type="compositionally biased region" description="Polar residues" evidence="1">
    <location>
        <begin position="7"/>
        <end position="16"/>
    </location>
</feature>
<sequence length="155" mass="17110">MVPPTTRLVSSGSENSELGERSSNEPTLVDILSESRKLNVKQTSHDAELAKLSVRFSEIETTVKLNKNSSAALKNDALSDTKPKVSEYIDKPRGPTNFPRRDSLFIPRIKSTLNLERQIYLTYPILVLIGKIEAAEPFSARKANIFNCCGSTGAK</sequence>
<accession>A0A9W4DAU1</accession>
<evidence type="ECO:0000313" key="2">
    <source>
        <dbReference type="EMBL" id="CAD6505037.1"/>
    </source>
</evidence>
<feature type="region of interest" description="Disordered" evidence="1">
    <location>
        <begin position="1"/>
        <end position="28"/>
    </location>
</feature>
<dbReference type="Proteomes" id="UP000683417">
    <property type="component" value="Unassembled WGS sequence"/>
</dbReference>
<dbReference type="EMBL" id="CAJHIT010000009">
    <property type="protein sequence ID" value="CAD6505037.1"/>
    <property type="molecule type" value="Genomic_DNA"/>
</dbReference>
<proteinExistence type="predicted"/>
<reference evidence="2" key="1">
    <citation type="submission" date="2020-10" db="EMBL/GenBank/DDBJ databases">
        <authorList>
            <person name="Muller C M."/>
        </authorList>
    </citation>
    <scope>NUCLEOTIDE SEQUENCE</scope>
    <source>
        <strain evidence="2">THUN-12</strain>
    </source>
</reference>
<name>A0A9W4DAU1_BLUGR</name>
<dbReference type="AlphaFoldDB" id="A0A9W4DAU1"/>
<comment type="caution">
    <text evidence="2">The sequence shown here is derived from an EMBL/GenBank/DDBJ whole genome shotgun (WGS) entry which is preliminary data.</text>
</comment>
<evidence type="ECO:0000313" key="3">
    <source>
        <dbReference type="Proteomes" id="UP000683417"/>
    </source>
</evidence>